<dbReference type="InterPro" id="IPR011009">
    <property type="entry name" value="Kinase-like_dom_sf"/>
</dbReference>
<protein>
    <submittedName>
        <fullName evidence="1">Uncharacterized protein</fullName>
    </submittedName>
</protein>
<proteinExistence type="predicted"/>
<sequence>MVQGGFLPNRENGKLTEKVDVMAIGFLVLSLITKTVFAKEGKSSVPSVHELIWSKYESEESKGGIEDYNCLVVHKSLSAEPDYYLDDGYTIVKLVMKCIRRHEDKRLTMKQVVKHLLKLEVVKHHAHFLGVETAVAPQVEHGGSCN</sequence>
<dbReference type="EMBL" id="JBJUIK010000012">
    <property type="protein sequence ID" value="KAL3509345.1"/>
    <property type="molecule type" value="Genomic_DNA"/>
</dbReference>
<dbReference type="AlphaFoldDB" id="A0ABD2YPN3"/>
<accession>A0ABD2YPN3</accession>
<evidence type="ECO:0000313" key="1">
    <source>
        <dbReference type="EMBL" id="KAL3509345.1"/>
    </source>
</evidence>
<reference evidence="1 2" key="1">
    <citation type="submission" date="2024-11" db="EMBL/GenBank/DDBJ databases">
        <title>A near-complete genome assembly of Cinchona calisaya.</title>
        <authorList>
            <person name="Lian D.C."/>
            <person name="Zhao X.W."/>
            <person name="Wei L."/>
        </authorList>
    </citation>
    <scope>NUCLEOTIDE SEQUENCE [LARGE SCALE GENOMIC DNA]</scope>
    <source>
        <tissue evidence="1">Nenye</tissue>
    </source>
</reference>
<name>A0ABD2YPN3_9GENT</name>
<dbReference type="SUPFAM" id="SSF56112">
    <property type="entry name" value="Protein kinase-like (PK-like)"/>
    <property type="match status" value="1"/>
</dbReference>
<comment type="caution">
    <text evidence="1">The sequence shown here is derived from an EMBL/GenBank/DDBJ whole genome shotgun (WGS) entry which is preliminary data.</text>
</comment>
<dbReference type="Proteomes" id="UP001630127">
    <property type="component" value="Unassembled WGS sequence"/>
</dbReference>
<dbReference type="Gene3D" id="1.10.510.10">
    <property type="entry name" value="Transferase(Phosphotransferase) domain 1"/>
    <property type="match status" value="1"/>
</dbReference>
<gene>
    <name evidence="1" type="ORF">ACH5RR_028746</name>
</gene>
<organism evidence="1 2">
    <name type="scientific">Cinchona calisaya</name>
    <dbReference type="NCBI Taxonomy" id="153742"/>
    <lineage>
        <taxon>Eukaryota</taxon>
        <taxon>Viridiplantae</taxon>
        <taxon>Streptophyta</taxon>
        <taxon>Embryophyta</taxon>
        <taxon>Tracheophyta</taxon>
        <taxon>Spermatophyta</taxon>
        <taxon>Magnoliopsida</taxon>
        <taxon>eudicotyledons</taxon>
        <taxon>Gunneridae</taxon>
        <taxon>Pentapetalae</taxon>
        <taxon>asterids</taxon>
        <taxon>lamiids</taxon>
        <taxon>Gentianales</taxon>
        <taxon>Rubiaceae</taxon>
        <taxon>Cinchonoideae</taxon>
        <taxon>Cinchoneae</taxon>
        <taxon>Cinchona</taxon>
    </lineage>
</organism>
<evidence type="ECO:0000313" key="2">
    <source>
        <dbReference type="Proteomes" id="UP001630127"/>
    </source>
</evidence>
<keyword evidence="2" id="KW-1185">Reference proteome</keyword>